<dbReference type="EMBL" id="CP011451">
    <property type="protein sequence ID" value="AKH39496.1"/>
    <property type="molecule type" value="Genomic_DNA"/>
</dbReference>
<accession>A0A0F7KJ54</accession>
<dbReference type="KEGG" id="nco:AAW31_06700"/>
<dbReference type="AlphaFoldDB" id="A0A0F7KJ54"/>
<dbReference type="PATRIC" id="fig|44574.3.peg.1615"/>
<evidence type="ECO:0000313" key="2">
    <source>
        <dbReference type="EMBL" id="TYP80288.1"/>
    </source>
</evidence>
<dbReference type="EMBL" id="VNHT01000061">
    <property type="protein sequence ID" value="TYP80288.1"/>
    <property type="molecule type" value="Genomic_DNA"/>
</dbReference>
<evidence type="ECO:0000313" key="3">
    <source>
        <dbReference type="Proteomes" id="UP000034156"/>
    </source>
</evidence>
<gene>
    <name evidence="1" type="ORF">AAW31_06700</name>
    <name evidence="2" type="ORF">BCL69_106115</name>
</gene>
<dbReference type="OrthoDB" id="8549991at2"/>
<keyword evidence="3" id="KW-1185">Reference proteome</keyword>
<reference evidence="2 4" key="3">
    <citation type="submission" date="2019-07" db="EMBL/GenBank/DDBJ databases">
        <title>Active sludge and wastewater microbial communities from Klosterneuburg, Austria.</title>
        <authorList>
            <person name="Wagner M."/>
        </authorList>
    </citation>
    <scope>NUCLEOTIDE SEQUENCE [LARGE SCALE GENOMIC DNA]</scope>
    <source>
        <strain evidence="2 4">Nm2</strain>
    </source>
</reference>
<proteinExistence type="predicted"/>
<protein>
    <submittedName>
        <fullName evidence="1">Uncharacterized protein</fullName>
    </submittedName>
</protein>
<dbReference type="RefSeq" id="WP_046851567.1">
    <property type="nucleotide sequence ID" value="NZ_CBDIPD010000096.1"/>
</dbReference>
<evidence type="ECO:0000313" key="1">
    <source>
        <dbReference type="EMBL" id="AKH39496.1"/>
    </source>
</evidence>
<dbReference type="Proteomes" id="UP000324176">
    <property type="component" value="Unassembled WGS sequence"/>
</dbReference>
<organism evidence="1 3">
    <name type="scientific">Nitrosomonas communis</name>
    <dbReference type="NCBI Taxonomy" id="44574"/>
    <lineage>
        <taxon>Bacteria</taxon>
        <taxon>Pseudomonadati</taxon>
        <taxon>Pseudomonadota</taxon>
        <taxon>Betaproteobacteria</taxon>
        <taxon>Nitrosomonadales</taxon>
        <taxon>Nitrosomonadaceae</taxon>
        <taxon>Nitrosomonas</taxon>
    </lineage>
</organism>
<sequence>MNAEQRTYKGYSILINTEKDDTLGLWNGRYRILDKDGKVVYESFVPPLDEESKAQEAANIEARAWVDGDIDKLSGTV</sequence>
<dbReference type="Proteomes" id="UP000034156">
    <property type="component" value="Chromosome"/>
</dbReference>
<evidence type="ECO:0000313" key="4">
    <source>
        <dbReference type="Proteomes" id="UP000324176"/>
    </source>
</evidence>
<name>A0A0F7KJ54_9PROT</name>
<reference evidence="1 3" key="2">
    <citation type="journal article" date="2016" name="Genome Announc.">
        <title>Genome Sequence of Nitrosomonas communis Strain Nm2, a Mesophilic Ammonia-Oxidizing Bacterium Isolated from Mediterranean Soil.</title>
        <authorList>
            <person name="Kozlowski J.A."/>
            <person name="Kits K.D."/>
            <person name="Stein L.Y."/>
        </authorList>
    </citation>
    <scope>NUCLEOTIDE SEQUENCE [LARGE SCALE GENOMIC DNA]</scope>
    <source>
        <strain evidence="1 3">Nm2</strain>
    </source>
</reference>
<reference evidence="3" key="1">
    <citation type="submission" date="2015-05" db="EMBL/GenBank/DDBJ databases">
        <title>Draft genome of Nitrosomonas communis strain Nm2.</title>
        <authorList>
            <person name="Kozlowski J.A."/>
            <person name="Kits K.D."/>
            <person name="Stein L.Y."/>
        </authorList>
    </citation>
    <scope>NUCLEOTIDE SEQUENCE [LARGE SCALE GENOMIC DNA]</scope>
    <source>
        <strain evidence="3">Nm2</strain>
    </source>
</reference>